<evidence type="ECO:0000256" key="1">
    <source>
        <dbReference type="SAM" id="MobiDB-lite"/>
    </source>
</evidence>
<accession>A0AAV1SRU0</accession>
<evidence type="ECO:0000313" key="3">
    <source>
        <dbReference type="Proteomes" id="UP001314170"/>
    </source>
</evidence>
<comment type="caution">
    <text evidence="2">The sequence shown here is derived from an EMBL/GenBank/DDBJ whole genome shotgun (WGS) entry which is preliminary data.</text>
</comment>
<reference evidence="2 3" key="1">
    <citation type="submission" date="2024-01" db="EMBL/GenBank/DDBJ databases">
        <authorList>
            <person name="Waweru B."/>
        </authorList>
    </citation>
    <scope>NUCLEOTIDE SEQUENCE [LARGE SCALE GENOMIC DNA]</scope>
</reference>
<organism evidence="2 3">
    <name type="scientific">Dovyalis caffra</name>
    <dbReference type="NCBI Taxonomy" id="77055"/>
    <lineage>
        <taxon>Eukaryota</taxon>
        <taxon>Viridiplantae</taxon>
        <taxon>Streptophyta</taxon>
        <taxon>Embryophyta</taxon>
        <taxon>Tracheophyta</taxon>
        <taxon>Spermatophyta</taxon>
        <taxon>Magnoliopsida</taxon>
        <taxon>eudicotyledons</taxon>
        <taxon>Gunneridae</taxon>
        <taxon>Pentapetalae</taxon>
        <taxon>rosids</taxon>
        <taxon>fabids</taxon>
        <taxon>Malpighiales</taxon>
        <taxon>Salicaceae</taxon>
        <taxon>Flacourtieae</taxon>
        <taxon>Dovyalis</taxon>
    </lineage>
</organism>
<dbReference type="Proteomes" id="UP001314170">
    <property type="component" value="Unassembled WGS sequence"/>
</dbReference>
<dbReference type="EMBL" id="CAWUPB010001195">
    <property type="protein sequence ID" value="CAK7355538.1"/>
    <property type="molecule type" value="Genomic_DNA"/>
</dbReference>
<feature type="region of interest" description="Disordered" evidence="1">
    <location>
        <begin position="48"/>
        <end position="110"/>
    </location>
</feature>
<name>A0AAV1SRU0_9ROSI</name>
<keyword evidence="3" id="KW-1185">Reference proteome</keyword>
<gene>
    <name evidence="2" type="ORF">DCAF_LOCUS25798</name>
</gene>
<feature type="region of interest" description="Disordered" evidence="1">
    <location>
        <begin position="1"/>
        <end position="36"/>
    </location>
</feature>
<feature type="compositionally biased region" description="Basic and acidic residues" evidence="1">
    <location>
        <begin position="19"/>
        <end position="28"/>
    </location>
</feature>
<protein>
    <submittedName>
        <fullName evidence="2">Uncharacterized protein</fullName>
    </submittedName>
</protein>
<sequence>MRAHPDRGWRGAFPPLEWSPEKPVDQQRDPSALRSQLAPTLRNLAQETLEKIKQDQGEAGSSTGRRNFDLNIEPPRESISESSSPPSHGDSFDLNKPPKTDKSGNDGSSK</sequence>
<feature type="compositionally biased region" description="Basic and acidic residues" evidence="1">
    <location>
        <begin position="90"/>
        <end position="110"/>
    </location>
</feature>
<evidence type="ECO:0000313" key="2">
    <source>
        <dbReference type="EMBL" id="CAK7355538.1"/>
    </source>
</evidence>
<proteinExistence type="predicted"/>
<dbReference type="AlphaFoldDB" id="A0AAV1SRU0"/>